<evidence type="ECO:0000313" key="5">
    <source>
        <dbReference type="RefSeq" id="XP_019616346.1"/>
    </source>
</evidence>
<dbReference type="GeneID" id="109463902"/>
<accession>A0A6P4YH58</accession>
<dbReference type="PROSITE" id="PS50222">
    <property type="entry name" value="EF_HAND_2"/>
    <property type="match status" value="4"/>
</dbReference>
<feature type="domain" description="EF-hand" evidence="3">
    <location>
        <begin position="79"/>
        <end position="114"/>
    </location>
</feature>
<dbReference type="RefSeq" id="XP_019616346.1">
    <property type="nucleotide sequence ID" value="XM_019760787.1"/>
</dbReference>
<dbReference type="InterPro" id="IPR050145">
    <property type="entry name" value="Centrin_CML-like"/>
</dbReference>
<proteinExistence type="predicted"/>
<organism evidence="4 5">
    <name type="scientific">Branchiostoma belcheri</name>
    <name type="common">Amphioxus</name>
    <dbReference type="NCBI Taxonomy" id="7741"/>
    <lineage>
        <taxon>Eukaryota</taxon>
        <taxon>Metazoa</taxon>
        <taxon>Chordata</taxon>
        <taxon>Cephalochordata</taxon>
        <taxon>Leptocardii</taxon>
        <taxon>Amphioxiformes</taxon>
        <taxon>Branchiostomatidae</taxon>
        <taxon>Branchiostoma</taxon>
    </lineage>
</organism>
<keyword evidence="1" id="KW-0677">Repeat</keyword>
<dbReference type="CDD" id="cd00051">
    <property type="entry name" value="EFh"/>
    <property type="match status" value="1"/>
</dbReference>
<dbReference type="GO" id="GO:0005509">
    <property type="term" value="F:calcium ion binding"/>
    <property type="evidence" value="ECO:0007669"/>
    <property type="project" value="InterPro"/>
</dbReference>
<dbReference type="Pfam" id="PF13499">
    <property type="entry name" value="EF-hand_7"/>
    <property type="match status" value="2"/>
</dbReference>
<dbReference type="PROSITE" id="PS00018">
    <property type="entry name" value="EF_HAND_1"/>
    <property type="match status" value="3"/>
</dbReference>
<dbReference type="PANTHER" id="PTHR23050">
    <property type="entry name" value="CALCIUM BINDING PROTEIN"/>
    <property type="match status" value="1"/>
</dbReference>
<dbReference type="SUPFAM" id="SSF47473">
    <property type="entry name" value="EF-hand"/>
    <property type="match status" value="1"/>
</dbReference>
<evidence type="ECO:0000256" key="2">
    <source>
        <dbReference type="ARBA" id="ARBA00022837"/>
    </source>
</evidence>
<keyword evidence="4" id="KW-1185">Reference proteome</keyword>
<keyword evidence="2" id="KW-0106">Calcium</keyword>
<feature type="domain" description="EF-hand" evidence="3">
    <location>
        <begin position="46"/>
        <end position="75"/>
    </location>
</feature>
<dbReference type="Proteomes" id="UP000515135">
    <property type="component" value="Unplaced"/>
</dbReference>
<evidence type="ECO:0000259" key="3">
    <source>
        <dbReference type="PROSITE" id="PS50222"/>
    </source>
</evidence>
<evidence type="ECO:0000256" key="1">
    <source>
        <dbReference type="ARBA" id="ARBA00022737"/>
    </source>
</evidence>
<dbReference type="InterPro" id="IPR011992">
    <property type="entry name" value="EF-hand-dom_pair"/>
</dbReference>
<dbReference type="SMART" id="SM00054">
    <property type="entry name" value="EFh"/>
    <property type="match status" value="4"/>
</dbReference>
<dbReference type="InterPro" id="IPR018247">
    <property type="entry name" value="EF_Hand_1_Ca_BS"/>
</dbReference>
<sequence length="145" mass="16113">MAVTLTKEQNEKLQQFMKNDQDGNGTVTAQELIDFAKASGVNLTEKQEQEYRDWVTAVDTDGDGAVSVEEFRAMLVNTQPFDSAAELFKTFDKDGNGFITKEEIKQGMAAMGQKLTDAEVDEIMKNCDTDGDGKINYEEFAKSFA</sequence>
<evidence type="ECO:0000313" key="4">
    <source>
        <dbReference type="Proteomes" id="UP000515135"/>
    </source>
</evidence>
<dbReference type="OrthoDB" id="10015547at2759"/>
<reference evidence="5" key="1">
    <citation type="submission" date="2025-08" db="UniProtKB">
        <authorList>
            <consortium name="RefSeq"/>
        </authorList>
    </citation>
    <scope>IDENTIFICATION</scope>
    <source>
        <tissue evidence="5">Gonad</tissue>
    </source>
</reference>
<dbReference type="KEGG" id="bbel:109463902"/>
<dbReference type="Gene3D" id="1.10.238.10">
    <property type="entry name" value="EF-hand"/>
    <property type="match status" value="2"/>
</dbReference>
<gene>
    <name evidence="5" type="primary">LOC109463902</name>
</gene>
<dbReference type="FunFam" id="1.10.238.10:FF:000001">
    <property type="entry name" value="Calmodulin 1"/>
    <property type="match status" value="1"/>
</dbReference>
<dbReference type="AlphaFoldDB" id="A0A6P4YH58"/>
<dbReference type="InterPro" id="IPR002048">
    <property type="entry name" value="EF_hand_dom"/>
</dbReference>
<feature type="domain" description="EF-hand" evidence="3">
    <location>
        <begin position="7"/>
        <end position="42"/>
    </location>
</feature>
<feature type="domain" description="EF-hand" evidence="3">
    <location>
        <begin position="115"/>
        <end position="145"/>
    </location>
</feature>
<protein>
    <submittedName>
        <fullName evidence="5">Calmodulin-like</fullName>
    </submittedName>
</protein>
<name>A0A6P4YH58_BRABE</name>